<evidence type="ECO:0000313" key="5">
    <source>
        <dbReference type="EMBL" id="ODQ58349.1"/>
    </source>
</evidence>
<accession>A0A1E3NYU9</accession>
<dbReference type="GO" id="GO:0032259">
    <property type="term" value="P:methylation"/>
    <property type="evidence" value="ECO:0007669"/>
    <property type="project" value="UniProtKB-KW"/>
</dbReference>
<dbReference type="RefSeq" id="XP_019037556.1">
    <property type="nucleotide sequence ID" value="XM_019182127.1"/>
</dbReference>
<evidence type="ECO:0000256" key="1">
    <source>
        <dbReference type="ARBA" id="ARBA00008361"/>
    </source>
</evidence>
<evidence type="ECO:0000259" key="4">
    <source>
        <dbReference type="Pfam" id="PF08241"/>
    </source>
</evidence>
<keyword evidence="2" id="KW-0489">Methyltransferase</keyword>
<dbReference type="InterPro" id="IPR029063">
    <property type="entry name" value="SAM-dependent_MTases_sf"/>
</dbReference>
<dbReference type="Proteomes" id="UP000094112">
    <property type="component" value="Unassembled WGS sequence"/>
</dbReference>
<sequence>MATYAEKDFDSKNYVVNRPGYPKELFDAIFEYHQGPKVLALDVGSGPGTASFPLLDYVDKVLATDPSSVMIQPGVESITPELKDRIEFKVAPAEDLSNVLPEDNKVDIIISAEALHWVKHAQFFKEASRVLRTGGTLAYWGYVEPRFIDFPKANEIYEKYVYEDPRYMGPKWVQPGKNFLRYFFNDVHIPTDQFEAIEKHDYYPGITEKHTAYYHGDHNYTMAKFLDYLQSWSAYHTWQKENPGQDIAVLFVNELKETFGWTDDTELRVEWGTVYVLARKS</sequence>
<evidence type="ECO:0000256" key="2">
    <source>
        <dbReference type="ARBA" id="ARBA00022603"/>
    </source>
</evidence>
<dbReference type="AlphaFoldDB" id="A0A1E3NYU9"/>
<evidence type="ECO:0000256" key="3">
    <source>
        <dbReference type="ARBA" id="ARBA00022679"/>
    </source>
</evidence>
<dbReference type="PANTHER" id="PTHR44942:SF4">
    <property type="entry name" value="METHYLTRANSFERASE TYPE 11 DOMAIN-CONTAINING PROTEIN"/>
    <property type="match status" value="1"/>
</dbReference>
<dbReference type="Gene3D" id="3.40.50.150">
    <property type="entry name" value="Vaccinia Virus protein VP39"/>
    <property type="match status" value="1"/>
</dbReference>
<dbReference type="SUPFAM" id="SSF53335">
    <property type="entry name" value="S-adenosyl-L-methionine-dependent methyltransferases"/>
    <property type="match status" value="1"/>
</dbReference>
<name>A0A1E3NYU9_WICAA</name>
<dbReference type="GeneID" id="30199373"/>
<feature type="domain" description="Methyltransferase type 11" evidence="4">
    <location>
        <begin position="41"/>
        <end position="138"/>
    </location>
</feature>
<dbReference type="InterPro" id="IPR013216">
    <property type="entry name" value="Methyltransf_11"/>
</dbReference>
<dbReference type="PANTHER" id="PTHR44942">
    <property type="entry name" value="METHYLTRANSF_11 DOMAIN-CONTAINING PROTEIN"/>
    <property type="match status" value="1"/>
</dbReference>
<dbReference type="CDD" id="cd02440">
    <property type="entry name" value="AdoMet_MTases"/>
    <property type="match status" value="1"/>
</dbReference>
<proteinExistence type="inferred from homology"/>
<dbReference type="EMBL" id="KV454212">
    <property type="protein sequence ID" value="ODQ58349.1"/>
    <property type="molecule type" value="Genomic_DNA"/>
</dbReference>
<dbReference type="Pfam" id="PF08241">
    <property type="entry name" value="Methyltransf_11"/>
    <property type="match status" value="1"/>
</dbReference>
<organism evidence="5 6">
    <name type="scientific">Wickerhamomyces anomalus (strain ATCC 58044 / CBS 1984 / NCYC 433 / NRRL Y-366-8)</name>
    <name type="common">Yeast</name>
    <name type="synonym">Hansenula anomala</name>
    <dbReference type="NCBI Taxonomy" id="683960"/>
    <lineage>
        <taxon>Eukaryota</taxon>
        <taxon>Fungi</taxon>
        <taxon>Dikarya</taxon>
        <taxon>Ascomycota</taxon>
        <taxon>Saccharomycotina</taxon>
        <taxon>Saccharomycetes</taxon>
        <taxon>Phaffomycetales</taxon>
        <taxon>Wickerhamomycetaceae</taxon>
        <taxon>Wickerhamomyces</taxon>
    </lineage>
</organism>
<dbReference type="InterPro" id="IPR051052">
    <property type="entry name" value="Diverse_substrate_MTase"/>
</dbReference>
<protein>
    <recommendedName>
        <fullName evidence="4">Methyltransferase type 11 domain-containing protein</fullName>
    </recommendedName>
</protein>
<dbReference type="STRING" id="683960.A0A1E3NYU9"/>
<dbReference type="GO" id="GO:0008757">
    <property type="term" value="F:S-adenosylmethionine-dependent methyltransferase activity"/>
    <property type="evidence" value="ECO:0007669"/>
    <property type="project" value="InterPro"/>
</dbReference>
<gene>
    <name evidence="5" type="ORF">WICANDRAFT_33923</name>
</gene>
<reference evidence="5 6" key="1">
    <citation type="journal article" date="2016" name="Proc. Natl. Acad. Sci. U.S.A.">
        <title>Comparative genomics of biotechnologically important yeasts.</title>
        <authorList>
            <person name="Riley R."/>
            <person name="Haridas S."/>
            <person name="Wolfe K.H."/>
            <person name="Lopes M.R."/>
            <person name="Hittinger C.T."/>
            <person name="Goeker M."/>
            <person name="Salamov A.A."/>
            <person name="Wisecaver J.H."/>
            <person name="Long T.M."/>
            <person name="Calvey C.H."/>
            <person name="Aerts A.L."/>
            <person name="Barry K.W."/>
            <person name="Choi C."/>
            <person name="Clum A."/>
            <person name="Coughlan A.Y."/>
            <person name="Deshpande S."/>
            <person name="Douglass A.P."/>
            <person name="Hanson S.J."/>
            <person name="Klenk H.-P."/>
            <person name="LaButti K.M."/>
            <person name="Lapidus A."/>
            <person name="Lindquist E.A."/>
            <person name="Lipzen A.M."/>
            <person name="Meier-Kolthoff J.P."/>
            <person name="Ohm R.A."/>
            <person name="Otillar R.P."/>
            <person name="Pangilinan J.L."/>
            <person name="Peng Y."/>
            <person name="Rokas A."/>
            <person name="Rosa C.A."/>
            <person name="Scheuner C."/>
            <person name="Sibirny A.A."/>
            <person name="Slot J.C."/>
            <person name="Stielow J.B."/>
            <person name="Sun H."/>
            <person name="Kurtzman C.P."/>
            <person name="Blackwell M."/>
            <person name="Grigoriev I.V."/>
            <person name="Jeffries T.W."/>
        </authorList>
    </citation>
    <scope>NUCLEOTIDE SEQUENCE [LARGE SCALE GENOMIC DNA]</scope>
    <source>
        <strain evidence="6">ATCC 58044 / CBS 1984 / NCYC 433 / NRRL Y-366-8</strain>
    </source>
</reference>
<evidence type="ECO:0000313" key="6">
    <source>
        <dbReference type="Proteomes" id="UP000094112"/>
    </source>
</evidence>
<keyword evidence="6" id="KW-1185">Reference proteome</keyword>
<keyword evidence="3" id="KW-0808">Transferase</keyword>
<comment type="similarity">
    <text evidence="1">Belongs to the methyltransferase superfamily.</text>
</comment>
<dbReference type="OrthoDB" id="3970735at2759"/>